<feature type="compositionally biased region" description="Low complexity" evidence="6">
    <location>
        <begin position="690"/>
        <end position="700"/>
    </location>
</feature>
<dbReference type="InterPro" id="IPR044611">
    <property type="entry name" value="E3A/B/C-like"/>
</dbReference>
<dbReference type="Proteomes" id="UP000320475">
    <property type="component" value="Unassembled WGS sequence"/>
</dbReference>
<name>A0A507DNV2_9FUNG</name>
<dbReference type="OrthoDB" id="8068875at2759"/>
<dbReference type="EMBL" id="QEAM01000044">
    <property type="protein sequence ID" value="TPX48859.1"/>
    <property type="molecule type" value="Genomic_DNA"/>
</dbReference>
<dbReference type="EMBL" id="QEAN01000018">
    <property type="protein sequence ID" value="TPX53344.1"/>
    <property type="molecule type" value="Genomic_DNA"/>
</dbReference>
<dbReference type="FunFam" id="3.30.2410.10:FF:000003">
    <property type="entry name" value="probable E3 ubiquitin-protein ligase HERC4 isoform X1"/>
    <property type="match status" value="1"/>
</dbReference>
<reference evidence="10 11" key="1">
    <citation type="journal article" date="2019" name="Sci. Rep.">
        <title>Comparative genomics of chytrid fungi reveal insights into the obligate biotrophic and pathogenic lifestyle of Synchytrium endobioticum.</title>
        <authorList>
            <person name="van de Vossenberg B.T.L.H."/>
            <person name="Warris S."/>
            <person name="Nguyen H.D.T."/>
            <person name="van Gent-Pelzer M.P.E."/>
            <person name="Joly D.L."/>
            <person name="van de Geest H.C."/>
            <person name="Bonants P.J.M."/>
            <person name="Smith D.S."/>
            <person name="Levesque C.A."/>
            <person name="van der Lee T.A.J."/>
        </authorList>
    </citation>
    <scope>NUCLEOTIDE SEQUENCE [LARGE SCALE GENOMIC DNA]</scope>
    <source>
        <strain evidence="8 11">LEV6574</strain>
        <strain evidence="9 10">MB42</strain>
    </source>
</reference>
<feature type="compositionally biased region" description="Polar residues" evidence="6">
    <location>
        <begin position="263"/>
        <end position="273"/>
    </location>
</feature>
<feature type="region of interest" description="Disordered" evidence="6">
    <location>
        <begin position="216"/>
        <end position="289"/>
    </location>
</feature>
<dbReference type="Gene3D" id="3.30.2160.10">
    <property type="entry name" value="Hect, E3 ligase catalytic domain"/>
    <property type="match status" value="1"/>
</dbReference>
<dbReference type="SMART" id="SM00119">
    <property type="entry name" value="HECTc"/>
    <property type="match status" value="1"/>
</dbReference>
<gene>
    <name evidence="8" type="ORF">SeLEV6574_g01798</name>
    <name evidence="9" type="ORF">SeMB42_g00833</name>
</gene>
<dbReference type="PANTHER" id="PTHR45700">
    <property type="entry name" value="UBIQUITIN-PROTEIN LIGASE E3C"/>
    <property type="match status" value="1"/>
</dbReference>
<evidence type="ECO:0000256" key="2">
    <source>
        <dbReference type="ARBA" id="ARBA00012485"/>
    </source>
</evidence>
<keyword evidence="3" id="KW-0808">Transferase</keyword>
<keyword evidence="10" id="KW-1185">Reference proteome</keyword>
<dbReference type="Gene3D" id="6.10.130.10">
    <property type="entry name" value="Ubiquitin-protein ligase E3A, N-terminal zinc-binding domain (AZUL)"/>
    <property type="match status" value="1"/>
</dbReference>
<feature type="active site" description="Glycyl thioester intermediate" evidence="5">
    <location>
        <position position="1131"/>
    </location>
</feature>
<comment type="catalytic activity">
    <reaction evidence="1">
        <text>S-ubiquitinyl-[E2 ubiquitin-conjugating enzyme]-L-cysteine + [acceptor protein]-L-lysine = [E2 ubiquitin-conjugating enzyme]-L-cysteine + N(6)-ubiquitinyl-[acceptor protein]-L-lysine.</text>
        <dbReference type="EC" id="2.3.2.26"/>
    </reaction>
</comment>
<dbReference type="Gene3D" id="3.90.1750.10">
    <property type="entry name" value="Hect, E3 ligase catalytic domains"/>
    <property type="match status" value="1"/>
</dbReference>
<evidence type="ECO:0000313" key="8">
    <source>
        <dbReference type="EMBL" id="TPX48859.1"/>
    </source>
</evidence>
<dbReference type="AlphaFoldDB" id="A0A507DNV2"/>
<accession>A0A507DNV2</accession>
<protein>
    <recommendedName>
        <fullName evidence="2">HECT-type E3 ubiquitin transferase</fullName>
        <ecNumber evidence="2">2.3.2.26</ecNumber>
    </recommendedName>
</protein>
<feature type="compositionally biased region" description="Low complexity" evidence="6">
    <location>
        <begin position="347"/>
        <end position="361"/>
    </location>
</feature>
<dbReference type="PROSITE" id="PS50237">
    <property type="entry name" value="HECT"/>
    <property type="match status" value="1"/>
</dbReference>
<evidence type="ECO:0000259" key="7">
    <source>
        <dbReference type="PROSITE" id="PS50237"/>
    </source>
</evidence>
<dbReference type="PANTHER" id="PTHR45700:SF8">
    <property type="entry name" value="HECT-TYPE E3 UBIQUITIN TRANSFERASE"/>
    <property type="match status" value="1"/>
</dbReference>
<dbReference type="EC" id="2.3.2.26" evidence="2"/>
<dbReference type="Gene3D" id="3.30.2410.10">
    <property type="entry name" value="Hect, E3 ligase catalytic domain"/>
    <property type="match status" value="1"/>
</dbReference>
<dbReference type="SUPFAM" id="SSF56204">
    <property type="entry name" value="Hect, E3 ligase catalytic domain"/>
    <property type="match status" value="1"/>
</dbReference>
<dbReference type="InterPro" id="IPR035983">
    <property type="entry name" value="Hect_E3_ubiquitin_ligase"/>
</dbReference>
<dbReference type="CDD" id="cd00078">
    <property type="entry name" value="HECTc"/>
    <property type="match status" value="1"/>
</dbReference>
<dbReference type="InterPro" id="IPR000569">
    <property type="entry name" value="HECT_dom"/>
</dbReference>
<keyword evidence="4 5" id="KW-0833">Ubl conjugation pathway</keyword>
<dbReference type="InterPro" id="IPR042556">
    <property type="entry name" value="AZUL_sf"/>
</dbReference>
<dbReference type="Pfam" id="PF16558">
    <property type="entry name" value="AZUL"/>
    <property type="match status" value="1"/>
</dbReference>
<evidence type="ECO:0000256" key="3">
    <source>
        <dbReference type="ARBA" id="ARBA00022679"/>
    </source>
</evidence>
<feature type="compositionally biased region" description="Low complexity" evidence="6">
    <location>
        <begin position="18"/>
        <end position="30"/>
    </location>
</feature>
<feature type="region of interest" description="Disordered" evidence="6">
    <location>
        <begin position="689"/>
        <end position="717"/>
    </location>
</feature>
<dbReference type="VEuPathDB" id="FungiDB:SeMB42_g00833"/>
<evidence type="ECO:0000313" key="11">
    <source>
        <dbReference type="Proteomes" id="UP000320475"/>
    </source>
</evidence>
<feature type="compositionally biased region" description="Pro residues" evidence="6">
    <location>
        <begin position="701"/>
        <end position="710"/>
    </location>
</feature>
<dbReference type="STRING" id="286115.A0A507DNV2"/>
<dbReference type="Pfam" id="PF00632">
    <property type="entry name" value="HECT"/>
    <property type="match status" value="1"/>
</dbReference>
<evidence type="ECO:0000256" key="1">
    <source>
        <dbReference type="ARBA" id="ARBA00000885"/>
    </source>
</evidence>
<feature type="domain" description="HECT" evidence="7">
    <location>
        <begin position="832"/>
        <end position="1163"/>
    </location>
</feature>
<sequence>MAADRKRASSADMLNSITNNAATGTTAPTPKFLRSHTASSSSIFDAFDPKVLKDATPKRSYDEPGSPSASAKAQFQKLVRRYYYQLTIGCGHAACPHRLCASCRYGVRLTSEAAGLLSISLASRPKRFFCPRCPPEPDIHLDASILASPASSLHQSPINTPRPMRRISSEGQIPWHIIKNAQAQAQNTAASPAAASRPFLYSLLSSSPFQSLFAPDPSVATTSSTSNSNRNINDKNAQLSQNNSIQKTTRDLFGDGDGDEDTSSVLSPTTSLAVRQRRGSGDSLVSPEDTSTLTLMSGLRALTKYATGLADSSGKSKSLMDLPSLFSANVFAGPSKPPAVEKNISESPPSESIAMSQSSSEGPLPQPTLYSSSPQATPRLPPMTLAGKSPLRSFASMDSLDIDGDGDQDEDYEDAMARQLDRQVSLGYLTLPLLKQAIDACRSGSEGGGLKVANYNMVLHTVRNVFSSSSALSRSFLREAGSDHTLAHPSGLDLPSVRAAYKDILRLTPQESFALVLSNATELLLAKIELNAKRLSSAAPATLRQLLIALENPLIADQAYHETLMKKLCIIMGTLRPSVQNILTDWFSKYDAQGLTALTNVFHKYILCHFVPTARPDESLIGCIKCLNLLSEANNYSHLVPISAFYSDTLSRKLNFKEEYKLWQKGWLKKSSGLSNTFHTRQHFQYQGHSVPATTGTPPSSSQPPPPPPLLSATSTTRGPIGIALSNPFNPAKLAHNATNAEFCYFDYPMLFDPASKTRILHIDAMVQMSAEFEDAFVNQALVLHTQRFLQDSTSTDSSREPGLKQATNPYLVLEVRRERLVQDALDQIRRNEAHLKRPFRIKFVNGGEEGMDQGGVQKEFFQVLCGLLLDPAYGMFTQDDETRLVWINGASLEAEAQFELVGTVIGLAAYNGVILGVSFPTLLYKKLLDESVGLEDVKQAFPALGRGLRQLLDWTDGDVADVFLRTFEISYDVYGQVRSFPLVDGGADILVTNENRRKYVDLYIRHLVGESVKRQFSAFKRGFLKVCGGDALRMCRAQELELLVCGSETTELDFSDLEEAAEYDDGYHAKHPTIQNFWHIVHSFNLRQKRLLLTFVTASDRVPVKGLGHVKFVVQRNGPDTERLPTALTCFGRLLLPEYASVEKMKERLVTAIENAKGFGLV</sequence>
<evidence type="ECO:0000256" key="6">
    <source>
        <dbReference type="SAM" id="MobiDB-lite"/>
    </source>
</evidence>
<feature type="compositionally biased region" description="Polar residues" evidence="6">
    <location>
        <begin position="234"/>
        <end position="247"/>
    </location>
</feature>
<feature type="region of interest" description="Disordered" evidence="6">
    <location>
        <begin position="337"/>
        <end position="388"/>
    </location>
</feature>
<feature type="region of interest" description="Disordered" evidence="6">
    <location>
        <begin position="1"/>
        <end position="33"/>
    </location>
</feature>
<dbReference type="InterPro" id="IPR032353">
    <property type="entry name" value="AZUL"/>
</dbReference>
<dbReference type="GO" id="GO:0000209">
    <property type="term" value="P:protein polyubiquitination"/>
    <property type="evidence" value="ECO:0007669"/>
    <property type="project" value="InterPro"/>
</dbReference>
<organism evidence="9 10">
    <name type="scientific">Synchytrium endobioticum</name>
    <dbReference type="NCBI Taxonomy" id="286115"/>
    <lineage>
        <taxon>Eukaryota</taxon>
        <taxon>Fungi</taxon>
        <taxon>Fungi incertae sedis</taxon>
        <taxon>Chytridiomycota</taxon>
        <taxon>Chytridiomycota incertae sedis</taxon>
        <taxon>Chytridiomycetes</taxon>
        <taxon>Synchytriales</taxon>
        <taxon>Synchytriaceae</taxon>
        <taxon>Synchytrium</taxon>
    </lineage>
</organism>
<dbReference type="Proteomes" id="UP000317494">
    <property type="component" value="Unassembled WGS sequence"/>
</dbReference>
<dbReference type="GO" id="GO:0061630">
    <property type="term" value="F:ubiquitin protein ligase activity"/>
    <property type="evidence" value="ECO:0007669"/>
    <property type="project" value="UniProtKB-EC"/>
</dbReference>
<evidence type="ECO:0000313" key="10">
    <source>
        <dbReference type="Proteomes" id="UP000317494"/>
    </source>
</evidence>
<evidence type="ECO:0000313" key="9">
    <source>
        <dbReference type="EMBL" id="TPX53344.1"/>
    </source>
</evidence>
<comment type="caution">
    <text evidence="9">The sequence shown here is derived from an EMBL/GenBank/DDBJ whole genome shotgun (WGS) entry which is preliminary data.</text>
</comment>
<proteinExistence type="predicted"/>
<evidence type="ECO:0000256" key="5">
    <source>
        <dbReference type="PROSITE-ProRule" id="PRU00104"/>
    </source>
</evidence>
<evidence type="ECO:0000256" key="4">
    <source>
        <dbReference type="ARBA" id="ARBA00022786"/>
    </source>
</evidence>
<feature type="compositionally biased region" description="Low complexity" evidence="6">
    <location>
        <begin position="216"/>
        <end position="231"/>
    </location>
</feature>